<proteinExistence type="predicted"/>
<reference evidence="2" key="1">
    <citation type="journal article" date="2013" name="Genetics">
        <title>The draft genome and transcriptome of Panagrellus redivivus are shaped by the harsh demands of a free-living lifestyle.</title>
        <authorList>
            <person name="Srinivasan J."/>
            <person name="Dillman A.R."/>
            <person name="Macchietto M.G."/>
            <person name="Heikkinen L."/>
            <person name="Lakso M."/>
            <person name="Fracchia K.M."/>
            <person name="Antoshechkin I."/>
            <person name="Mortazavi A."/>
            <person name="Wong G."/>
            <person name="Sternberg P.W."/>
        </authorList>
    </citation>
    <scope>NUCLEOTIDE SEQUENCE [LARGE SCALE GENOMIC DNA]</scope>
    <source>
        <strain evidence="2">MT8872</strain>
    </source>
</reference>
<sequence>MQQFDTATGRLYRPDHDRKQSNDVADSGLYKKEPVARDYLPTEDAFVVDDWVGSAGGRCAASGLSHRGGERLQVDFFCMIAVEFCTWNYLGFMTQIHLPADPTDGPPKTVCFAHSARLRAIENADRSSCVSSNPRQMSLSREKGGAEHAQSLTLTRASCPVLRGPPIQAVVVTEATVPAPFLLPDPYSTYMPPALDPWHFIVLGHHEACRCNLTRATVPLFGWAWL</sequence>
<feature type="compositionally biased region" description="Basic and acidic residues" evidence="1">
    <location>
        <begin position="12"/>
        <end position="21"/>
    </location>
</feature>
<feature type="region of interest" description="Disordered" evidence="1">
    <location>
        <begin position="1"/>
        <end position="27"/>
    </location>
</feature>
<dbReference type="Proteomes" id="UP000492821">
    <property type="component" value="Unassembled WGS sequence"/>
</dbReference>
<evidence type="ECO:0000313" key="3">
    <source>
        <dbReference type="WBParaSite" id="Pan_g4679.t1"/>
    </source>
</evidence>
<dbReference type="AlphaFoldDB" id="A0A7E4VYL7"/>
<dbReference type="WBParaSite" id="Pan_g4679.t1">
    <property type="protein sequence ID" value="Pan_g4679.t1"/>
    <property type="gene ID" value="Pan_g4679"/>
</dbReference>
<keyword evidence="2" id="KW-1185">Reference proteome</keyword>
<reference evidence="3" key="2">
    <citation type="submission" date="2020-10" db="UniProtKB">
        <authorList>
            <consortium name="WormBaseParasite"/>
        </authorList>
    </citation>
    <scope>IDENTIFICATION</scope>
</reference>
<name>A0A7E4VYL7_PANRE</name>
<accession>A0A7E4VYL7</accession>
<evidence type="ECO:0000313" key="2">
    <source>
        <dbReference type="Proteomes" id="UP000492821"/>
    </source>
</evidence>
<evidence type="ECO:0000256" key="1">
    <source>
        <dbReference type="SAM" id="MobiDB-lite"/>
    </source>
</evidence>
<organism evidence="2 3">
    <name type="scientific">Panagrellus redivivus</name>
    <name type="common">Microworm</name>
    <dbReference type="NCBI Taxonomy" id="6233"/>
    <lineage>
        <taxon>Eukaryota</taxon>
        <taxon>Metazoa</taxon>
        <taxon>Ecdysozoa</taxon>
        <taxon>Nematoda</taxon>
        <taxon>Chromadorea</taxon>
        <taxon>Rhabditida</taxon>
        <taxon>Tylenchina</taxon>
        <taxon>Panagrolaimomorpha</taxon>
        <taxon>Panagrolaimoidea</taxon>
        <taxon>Panagrolaimidae</taxon>
        <taxon>Panagrellus</taxon>
    </lineage>
</organism>
<protein>
    <submittedName>
        <fullName evidence="3">Uncharacterized protein</fullName>
    </submittedName>
</protein>